<dbReference type="OrthoDB" id="2416742at2"/>
<dbReference type="eggNOG" id="COG1294">
    <property type="taxonomic scope" value="Bacteria"/>
</dbReference>
<dbReference type="RefSeq" id="WP_038083988.1">
    <property type="nucleotide sequence ID" value="NZ_JMIR01000002.1"/>
</dbReference>
<feature type="transmembrane region" description="Helical" evidence="7">
    <location>
        <begin position="116"/>
        <end position="143"/>
    </location>
</feature>
<keyword evidence="6 7" id="KW-0472">Membrane</keyword>
<gene>
    <name evidence="8" type="ORF">EL26_02260</name>
</gene>
<reference evidence="8 9" key="1">
    <citation type="journal article" date="2013" name="Int. J. Syst. Evol. Microbiol.">
        <title>Tumebacillus flagellatus sp. nov., an alpha-amylase/pullulanase-producing bacterium isolated from cassava wastewater.</title>
        <authorList>
            <person name="Wang Q."/>
            <person name="Xie N."/>
            <person name="Qin Y."/>
            <person name="Shen N."/>
            <person name="Zhu J."/>
            <person name="Mi H."/>
            <person name="Huang R."/>
        </authorList>
    </citation>
    <scope>NUCLEOTIDE SEQUENCE [LARGE SCALE GENOMIC DNA]</scope>
    <source>
        <strain evidence="8 9">GST4</strain>
    </source>
</reference>
<evidence type="ECO:0000256" key="5">
    <source>
        <dbReference type="ARBA" id="ARBA00022989"/>
    </source>
</evidence>
<feature type="transmembrane region" description="Helical" evidence="7">
    <location>
        <begin position="163"/>
        <end position="182"/>
    </location>
</feature>
<evidence type="ECO:0000256" key="1">
    <source>
        <dbReference type="ARBA" id="ARBA00004651"/>
    </source>
</evidence>
<evidence type="ECO:0000256" key="2">
    <source>
        <dbReference type="ARBA" id="ARBA00007543"/>
    </source>
</evidence>
<evidence type="ECO:0000256" key="7">
    <source>
        <dbReference type="SAM" id="Phobius"/>
    </source>
</evidence>
<evidence type="ECO:0000313" key="8">
    <source>
        <dbReference type="EMBL" id="KEO84853.1"/>
    </source>
</evidence>
<name>A0A074LXK8_9BACL</name>
<keyword evidence="9" id="KW-1185">Reference proteome</keyword>
<keyword evidence="4 7" id="KW-0812">Transmembrane</keyword>
<organism evidence="8 9">
    <name type="scientific">Tumebacillus flagellatus</name>
    <dbReference type="NCBI Taxonomy" id="1157490"/>
    <lineage>
        <taxon>Bacteria</taxon>
        <taxon>Bacillati</taxon>
        <taxon>Bacillota</taxon>
        <taxon>Bacilli</taxon>
        <taxon>Bacillales</taxon>
        <taxon>Alicyclobacillaceae</taxon>
        <taxon>Tumebacillus</taxon>
    </lineage>
</organism>
<feature type="transmembrane region" description="Helical" evidence="7">
    <location>
        <begin position="313"/>
        <end position="334"/>
    </location>
</feature>
<feature type="transmembrane region" description="Helical" evidence="7">
    <location>
        <begin position="236"/>
        <end position="254"/>
    </location>
</feature>
<feature type="transmembrane region" description="Helical" evidence="7">
    <location>
        <begin position="83"/>
        <end position="104"/>
    </location>
</feature>
<dbReference type="Pfam" id="PF02322">
    <property type="entry name" value="Cyt_bd_oxida_II"/>
    <property type="match status" value="1"/>
</dbReference>
<feature type="transmembrane region" description="Helical" evidence="7">
    <location>
        <begin position="202"/>
        <end position="221"/>
    </location>
</feature>
<comment type="subcellular location">
    <subcellularLocation>
        <location evidence="1">Cell membrane</location>
        <topology evidence="1">Multi-pass membrane protein</topology>
    </subcellularLocation>
</comment>
<dbReference type="AlphaFoldDB" id="A0A074LXK8"/>
<proteinExistence type="inferred from homology"/>
<evidence type="ECO:0000256" key="3">
    <source>
        <dbReference type="ARBA" id="ARBA00022475"/>
    </source>
</evidence>
<dbReference type="GO" id="GO:0005886">
    <property type="term" value="C:plasma membrane"/>
    <property type="evidence" value="ECO:0007669"/>
    <property type="project" value="UniProtKB-SubCell"/>
</dbReference>
<comment type="similarity">
    <text evidence="2">Belongs to the cytochrome ubiquinol oxidase subunit 2 family.</text>
</comment>
<evidence type="ECO:0000256" key="4">
    <source>
        <dbReference type="ARBA" id="ARBA00022692"/>
    </source>
</evidence>
<dbReference type="InterPro" id="IPR003317">
    <property type="entry name" value="Cyt-d_oxidase_su2"/>
</dbReference>
<dbReference type="STRING" id="1157490.EL26_02260"/>
<protein>
    <submittedName>
        <fullName evidence="8">Membrane protein</fullName>
    </submittedName>
</protein>
<sequence>MSDELIAVSLLWLFVFVYAMAASIDFGAGFWSLIYLYRKENNMTQIANRYLSPSWEVTNVFIVLVVIGTVSFFPGATAVLGTVLLWPFSIGLLLLTLRSAFLVFSHAAEKKYARALSVISGATGVFLPMLLILVLPITYGGMIGTTDGRDQLLWGSLLSSASTYAYLAFAGLSTLFLSSLLLADYSHVSEDWRAYQVYRKDAIWLGPFAFLAAIFVIVTMARDAPWMYDNLQNNKGWILSSGVLYVLGYLALFTPRKAGSPAAGRPRLAVVATVFQYLLAATGYGEAHLPYIVYPSVTIQSGFTDESTFHALFVSYLVGFVVLTPGFWLFWRMFMRDKKYLRQK</sequence>
<comment type="caution">
    <text evidence="8">The sequence shown here is derived from an EMBL/GenBank/DDBJ whole genome shotgun (WGS) entry which is preliminary data.</text>
</comment>
<feature type="transmembrane region" description="Helical" evidence="7">
    <location>
        <begin position="57"/>
        <end position="77"/>
    </location>
</feature>
<feature type="transmembrane region" description="Helical" evidence="7">
    <location>
        <begin position="6"/>
        <end position="36"/>
    </location>
</feature>
<feature type="transmembrane region" description="Helical" evidence="7">
    <location>
        <begin position="266"/>
        <end position="285"/>
    </location>
</feature>
<keyword evidence="3" id="KW-1003">Cell membrane</keyword>
<accession>A0A074LXK8</accession>
<dbReference type="Proteomes" id="UP000027931">
    <property type="component" value="Unassembled WGS sequence"/>
</dbReference>
<evidence type="ECO:0000256" key="6">
    <source>
        <dbReference type="ARBA" id="ARBA00023136"/>
    </source>
</evidence>
<dbReference type="EMBL" id="JMIR01000002">
    <property type="protein sequence ID" value="KEO84853.1"/>
    <property type="molecule type" value="Genomic_DNA"/>
</dbReference>
<keyword evidence="5 7" id="KW-1133">Transmembrane helix</keyword>
<evidence type="ECO:0000313" key="9">
    <source>
        <dbReference type="Proteomes" id="UP000027931"/>
    </source>
</evidence>